<dbReference type="SUPFAM" id="SSF82895">
    <property type="entry name" value="TSP-1 type 1 repeat"/>
    <property type="match status" value="2"/>
</dbReference>
<sequence>MFLSNFSSSQPFWLATDAWSSCSSLCGPGHERRIFICVIQSVYETLERMPNAKCSGLTDPSYDDVRANLSGHLRPCNYGDCSSSVGDVEAGSTVTKTSGALGNYRWRVSEWGFCSQICGNAGTMSRDVDCVFVSPLKQSSDLLRRRRAGRNGEADDSTTDANEHDEVSTLVVAQGETGETFRCSQHNRPSPYAPCNRFGCHGEFYPEKWDKVSYRLDPTDPTRTGRHTCSLQYVNAARN</sequence>
<dbReference type="Proteomes" id="UP000784294">
    <property type="component" value="Unassembled WGS sequence"/>
</dbReference>
<protein>
    <submittedName>
        <fullName evidence="2">Uncharacterized protein</fullName>
    </submittedName>
</protein>
<feature type="region of interest" description="Disordered" evidence="1">
    <location>
        <begin position="143"/>
        <end position="166"/>
    </location>
</feature>
<comment type="caution">
    <text evidence="2">The sequence shown here is derived from an EMBL/GenBank/DDBJ whole genome shotgun (WGS) entry which is preliminary data.</text>
</comment>
<evidence type="ECO:0000313" key="2">
    <source>
        <dbReference type="EMBL" id="VEL26166.1"/>
    </source>
</evidence>
<gene>
    <name evidence="2" type="ORF">PXEA_LOCUS19606</name>
</gene>
<dbReference type="EMBL" id="CAAALY010078495">
    <property type="protein sequence ID" value="VEL26166.1"/>
    <property type="molecule type" value="Genomic_DNA"/>
</dbReference>
<keyword evidence="3" id="KW-1185">Reference proteome</keyword>
<proteinExistence type="predicted"/>
<organism evidence="2 3">
    <name type="scientific">Protopolystoma xenopodis</name>
    <dbReference type="NCBI Taxonomy" id="117903"/>
    <lineage>
        <taxon>Eukaryota</taxon>
        <taxon>Metazoa</taxon>
        <taxon>Spiralia</taxon>
        <taxon>Lophotrochozoa</taxon>
        <taxon>Platyhelminthes</taxon>
        <taxon>Monogenea</taxon>
        <taxon>Polyopisthocotylea</taxon>
        <taxon>Polystomatidea</taxon>
        <taxon>Polystomatidae</taxon>
        <taxon>Protopolystoma</taxon>
    </lineage>
</organism>
<reference evidence="2" key="1">
    <citation type="submission" date="2018-11" db="EMBL/GenBank/DDBJ databases">
        <authorList>
            <consortium name="Pathogen Informatics"/>
        </authorList>
    </citation>
    <scope>NUCLEOTIDE SEQUENCE</scope>
</reference>
<dbReference type="InterPro" id="IPR000884">
    <property type="entry name" value="TSP1_rpt"/>
</dbReference>
<dbReference type="InterPro" id="IPR036383">
    <property type="entry name" value="TSP1_rpt_sf"/>
</dbReference>
<accession>A0A3S5A2R1</accession>
<evidence type="ECO:0000256" key="1">
    <source>
        <dbReference type="SAM" id="MobiDB-lite"/>
    </source>
</evidence>
<dbReference type="AlphaFoldDB" id="A0A3S5A2R1"/>
<dbReference type="Pfam" id="PF19030">
    <property type="entry name" value="TSP1_ADAMTS"/>
    <property type="match status" value="1"/>
</dbReference>
<dbReference type="OrthoDB" id="5781878at2759"/>
<dbReference type="Gene3D" id="2.20.100.10">
    <property type="entry name" value="Thrombospondin type-1 (TSP1) repeat"/>
    <property type="match status" value="1"/>
</dbReference>
<evidence type="ECO:0000313" key="3">
    <source>
        <dbReference type="Proteomes" id="UP000784294"/>
    </source>
</evidence>
<dbReference type="PROSITE" id="PS50092">
    <property type="entry name" value="TSP1"/>
    <property type="match status" value="1"/>
</dbReference>
<name>A0A3S5A2R1_9PLAT</name>